<dbReference type="OrthoDB" id="9769774at2"/>
<dbReference type="InParanoid" id="A0A1I1X544"/>
<organism evidence="3 4">
    <name type="scientific">Thermophagus xiamenensis</name>
    <dbReference type="NCBI Taxonomy" id="385682"/>
    <lineage>
        <taxon>Bacteria</taxon>
        <taxon>Pseudomonadati</taxon>
        <taxon>Bacteroidota</taxon>
        <taxon>Bacteroidia</taxon>
        <taxon>Marinilabiliales</taxon>
        <taxon>Marinilabiliaceae</taxon>
        <taxon>Thermophagus</taxon>
    </lineage>
</organism>
<evidence type="ECO:0008006" key="5">
    <source>
        <dbReference type="Google" id="ProtNLM"/>
    </source>
</evidence>
<dbReference type="RefSeq" id="WP_010526652.1">
    <property type="nucleotide sequence ID" value="NZ_AFSL01000014.1"/>
</dbReference>
<dbReference type="InterPro" id="IPR007380">
    <property type="entry name" value="DUF438"/>
</dbReference>
<protein>
    <recommendedName>
        <fullName evidence="5">PAC domain-containing protein</fullName>
    </recommendedName>
</protein>
<dbReference type="PANTHER" id="PTHR39966">
    <property type="entry name" value="BLL2471 PROTEIN-RELATED"/>
    <property type="match status" value="1"/>
</dbReference>
<dbReference type="InterPro" id="IPR012312">
    <property type="entry name" value="Hemerythrin-like"/>
</dbReference>
<dbReference type="Gene3D" id="1.20.120.520">
    <property type="entry name" value="nmb1532 protein domain like"/>
    <property type="match status" value="1"/>
</dbReference>
<dbReference type="Gene3D" id="3.30.450.20">
    <property type="entry name" value="PAS domain"/>
    <property type="match status" value="1"/>
</dbReference>
<dbReference type="AlphaFoldDB" id="A0A1I1X544"/>
<dbReference type="SUPFAM" id="SSF55785">
    <property type="entry name" value="PYP-like sensor domain (PAS domain)"/>
    <property type="match status" value="1"/>
</dbReference>
<name>A0A1I1X544_9BACT</name>
<dbReference type="InterPro" id="IPR035965">
    <property type="entry name" value="PAS-like_dom_sf"/>
</dbReference>
<dbReference type="PANTHER" id="PTHR39966:SF3">
    <property type="entry name" value="DUF438 DOMAIN-CONTAINING PROTEIN"/>
    <property type="match status" value="1"/>
</dbReference>
<evidence type="ECO:0000259" key="2">
    <source>
        <dbReference type="Pfam" id="PF04282"/>
    </source>
</evidence>
<dbReference type="Pfam" id="PF04282">
    <property type="entry name" value="DUF438"/>
    <property type="match status" value="1"/>
</dbReference>
<dbReference type="eggNOG" id="COG2461">
    <property type="taxonomic scope" value="Bacteria"/>
</dbReference>
<proteinExistence type="predicted"/>
<evidence type="ECO:0000313" key="3">
    <source>
        <dbReference type="EMBL" id="SFE01738.1"/>
    </source>
</evidence>
<feature type="domain" description="DUF438" evidence="2">
    <location>
        <begin position="15"/>
        <end position="80"/>
    </location>
</feature>
<dbReference type="Pfam" id="PF01814">
    <property type="entry name" value="Hemerythrin"/>
    <property type="match status" value="1"/>
</dbReference>
<evidence type="ECO:0000259" key="1">
    <source>
        <dbReference type="Pfam" id="PF01814"/>
    </source>
</evidence>
<feature type="domain" description="Hemerythrin-like" evidence="1">
    <location>
        <begin position="91"/>
        <end position="227"/>
    </location>
</feature>
<evidence type="ECO:0000313" key="4">
    <source>
        <dbReference type="Proteomes" id="UP000181976"/>
    </source>
</evidence>
<dbReference type="Pfam" id="PF13596">
    <property type="entry name" value="PAS_10"/>
    <property type="match status" value="1"/>
</dbReference>
<accession>A0A1I1X544</accession>
<dbReference type="Proteomes" id="UP000181976">
    <property type="component" value="Unassembled WGS sequence"/>
</dbReference>
<keyword evidence="4" id="KW-1185">Reference proteome</keyword>
<dbReference type="GO" id="GO:0005886">
    <property type="term" value="C:plasma membrane"/>
    <property type="evidence" value="ECO:0007669"/>
    <property type="project" value="TreeGrafter"/>
</dbReference>
<reference evidence="3 4" key="1">
    <citation type="submission" date="2016-10" db="EMBL/GenBank/DDBJ databases">
        <authorList>
            <person name="de Groot N.N."/>
        </authorList>
    </citation>
    <scope>NUCLEOTIDE SEQUENCE [LARGE SCALE GENOMIC DNA]</scope>
    <source>
        <strain evidence="3 4">DSM 19012</strain>
    </source>
</reference>
<dbReference type="EMBL" id="FONA01000005">
    <property type="protein sequence ID" value="SFE01738.1"/>
    <property type="molecule type" value="Genomic_DNA"/>
</dbReference>
<sequence>MSELLNNSFFRKTKLKELILKLHQGNDPIQVRNELTQTLKSIPYGEVVEVEQELIEEGLPVEEVLRLCDVHSEVLEGNVDLSAAKEIPTGHPVDTFIKENRELANTCNQARAIFDRIREEGESNFQKNLLGLKQIFNNLMDVDKHYQRKEYLIFPFLEKKGITGPPKVMWGKHDEVREQLKGSIEILNTRDLTPEDLLTSYDMLISAALSNVTDMVTKEEEILFPMALDQLTDAEWWQVYKQTLEIGYCLIDPQTEWKPDTSNDTPEEDAITSIDGRIQMPSGSLSLQELIQIFNTLPVDITFVDKDDKVKYFSQSPHRIFTRSRAIINRDVRYCHPPASVHIVDKILDDFRSGRQNHAPFWIQMRGRFIYIQYFALRDQDGNYLGTLEVSQDLTELRKLKGEQRILNYQS</sequence>
<gene>
    <name evidence="3" type="ORF">SAMN05444380_105120</name>
</gene>